<reference evidence="2 3" key="1">
    <citation type="submission" date="2016-10" db="EMBL/GenBank/DDBJ databases">
        <authorList>
            <person name="de Groot N.N."/>
        </authorList>
    </citation>
    <scope>NUCLEOTIDE SEQUENCE [LARGE SCALE GENOMIC DNA]</scope>
    <source>
        <strain evidence="2 3">DSM 22012</strain>
    </source>
</reference>
<keyword evidence="3" id="KW-1185">Reference proteome</keyword>
<evidence type="ECO:0000313" key="2">
    <source>
        <dbReference type="EMBL" id="SEF67608.1"/>
    </source>
</evidence>
<dbReference type="AlphaFoldDB" id="A0A1H5TZI7"/>
<gene>
    <name evidence="2" type="ORF">SAMN05444390_101202</name>
</gene>
<name>A0A1H5TZI7_9GAMM</name>
<feature type="transmembrane region" description="Helical" evidence="1">
    <location>
        <begin position="115"/>
        <end position="133"/>
    </location>
</feature>
<keyword evidence="1" id="KW-0472">Membrane</keyword>
<protein>
    <submittedName>
        <fullName evidence="2">Uncharacterized protein</fullName>
    </submittedName>
</protein>
<sequence>MKNLISIQAFLILATLCYLLVSSSIYGFLFTLTSVVSLLSNSREGIDRSVLLITLIYWAGIYSLIKFTMLTYRHCINETINVRKYSLSLVIGALLTLALLYKISVSGFAPFEQVLLFGLALWPMLCAIQILVYNRKLSPSAEATVR</sequence>
<proteinExistence type="predicted"/>
<dbReference type="Proteomes" id="UP000236745">
    <property type="component" value="Unassembled WGS sequence"/>
</dbReference>
<dbReference type="OrthoDB" id="9832095at2"/>
<keyword evidence="1" id="KW-1133">Transmembrane helix</keyword>
<feature type="transmembrane region" description="Helical" evidence="1">
    <location>
        <begin position="7"/>
        <end position="29"/>
    </location>
</feature>
<dbReference type="RefSeq" id="WP_104001226.1">
    <property type="nucleotide sequence ID" value="NZ_FNVQ01000001.1"/>
</dbReference>
<feature type="transmembrane region" description="Helical" evidence="1">
    <location>
        <begin position="85"/>
        <end position="103"/>
    </location>
</feature>
<evidence type="ECO:0000256" key="1">
    <source>
        <dbReference type="SAM" id="Phobius"/>
    </source>
</evidence>
<keyword evidence="1" id="KW-0812">Transmembrane</keyword>
<accession>A0A1H5TZI7</accession>
<feature type="transmembrane region" description="Helical" evidence="1">
    <location>
        <begin position="49"/>
        <end position="65"/>
    </location>
</feature>
<organism evidence="2 3">
    <name type="scientific">Marinobacterium lutimaris</name>
    <dbReference type="NCBI Taxonomy" id="568106"/>
    <lineage>
        <taxon>Bacteria</taxon>
        <taxon>Pseudomonadati</taxon>
        <taxon>Pseudomonadota</taxon>
        <taxon>Gammaproteobacteria</taxon>
        <taxon>Oceanospirillales</taxon>
        <taxon>Oceanospirillaceae</taxon>
        <taxon>Marinobacterium</taxon>
    </lineage>
</organism>
<evidence type="ECO:0000313" key="3">
    <source>
        <dbReference type="Proteomes" id="UP000236745"/>
    </source>
</evidence>
<dbReference type="EMBL" id="FNVQ01000001">
    <property type="protein sequence ID" value="SEF67608.1"/>
    <property type="molecule type" value="Genomic_DNA"/>
</dbReference>